<feature type="domain" description="ABC3 transporter permease C-terminal" evidence="12">
    <location>
        <begin position="164"/>
        <end position="278"/>
    </location>
</feature>
<dbReference type="RefSeq" id="WP_013704334.1">
    <property type="nucleotide sequence ID" value="NC_015387.1"/>
</dbReference>
<evidence type="ECO:0000256" key="10">
    <source>
        <dbReference type="PIRNR" id="PIRNR003097"/>
    </source>
</evidence>
<dbReference type="Gene3D" id="3.30.70.3040">
    <property type="match status" value="1"/>
</dbReference>
<name>F2NQS3_MARHT</name>
<keyword evidence="4 10" id="KW-1003">Cell membrane</keyword>
<dbReference type="Proteomes" id="UP000007030">
    <property type="component" value="Chromosome"/>
</dbReference>
<comment type="subcellular location">
    <subcellularLocation>
        <location evidence="1">Cell membrane</location>
        <topology evidence="1">Multi-pass membrane protein</topology>
    </subcellularLocation>
</comment>
<feature type="transmembrane region" description="Helical" evidence="11">
    <location>
        <begin position="209"/>
        <end position="234"/>
    </location>
</feature>
<dbReference type="Pfam" id="PF02687">
    <property type="entry name" value="FtsX"/>
    <property type="match status" value="1"/>
</dbReference>
<evidence type="ECO:0000256" key="9">
    <source>
        <dbReference type="ARBA" id="ARBA00023306"/>
    </source>
</evidence>
<evidence type="ECO:0000256" key="8">
    <source>
        <dbReference type="ARBA" id="ARBA00023136"/>
    </source>
</evidence>
<keyword evidence="7 11" id="KW-1133">Transmembrane helix</keyword>
<dbReference type="InterPro" id="IPR040690">
    <property type="entry name" value="FtsX_ECD"/>
</dbReference>
<reference evidence="14 15" key="1">
    <citation type="journal article" date="2012" name="Stand. Genomic Sci.">
        <title>Complete genome sequence of the aerobic, heterotroph Marinithermus hydrothermalis type strain (T1(T)) from a deep-sea hydrothermal vent chimney.</title>
        <authorList>
            <person name="Copeland A."/>
            <person name="Gu W."/>
            <person name="Yasawong M."/>
            <person name="Lapidus A."/>
            <person name="Lucas S."/>
            <person name="Deshpande S."/>
            <person name="Pagani I."/>
            <person name="Tapia R."/>
            <person name="Cheng J.F."/>
            <person name="Goodwin L.A."/>
            <person name="Pitluck S."/>
            <person name="Liolios K."/>
            <person name="Ivanova N."/>
            <person name="Mavromatis K."/>
            <person name="Mikhailova N."/>
            <person name="Pati A."/>
            <person name="Chen A."/>
            <person name="Palaniappan K."/>
            <person name="Land M."/>
            <person name="Pan C."/>
            <person name="Brambilla E.M."/>
            <person name="Rohde M."/>
            <person name="Tindall B.J."/>
            <person name="Sikorski J."/>
            <person name="Goker M."/>
            <person name="Detter J.C."/>
            <person name="Bristow J."/>
            <person name="Eisen J.A."/>
            <person name="Markowitz V."/>
            <person name="Hugenholtz P."/>
            <person name="Kyrpides N.C."/>
            <person name="Klenk H.P."/>
            <person name="Woyke T."/>
        </authorList>
    </citation>
    <scope>NUCLEOTIDE SEQUENCE [LARGE SCALE GENOMIC DNA]</scope>
    <source>
        <strain evidence="15">DSM 14884 / JCM 11576 / T1</strain>
    </source>
</reference>
<evidence type="ECO:0000256" key="6">
    <source>
        <dbReference type="ARBA" id="ARBA00022692"/>
    </source>
</evidence>
<feature type="transmembrane region" description="Helical" evidence="11">
    <location>
        <begin position="18"/>
        <end position="40"/>
    </location>
</feature>
<dbReference type="OrthoDB" id="9813411at2"/>
<evidence type="ECO:0000256" key="7">
    <source>
        <dbReference type="ARBA" id="ARBA00022989"/>
    </source>
</evidence>
<accession>F2NQS3</accession>
<evidence type="ECO:0000259" key="13">
    <source>
        <dbReference type="Pfam" id="PF18075"/>
    </source>
</evidence>
<dbReference type="InterPro" id="IPR003838">
    <property type="entry name" value="ABC3_permease_C"/>
</dbReference>
<dbReference type="STRING" id="869210.Marky_1552"/>
<evidence type="ECO:0000259" key="12">
    <source>
        <dbReference type="Pfam" id="PF02687"/>
    </source>
</evidence>
<dbReference type="AlphaFoldDB" id="F2NQS3"/>
<dbReference type="PIRSF" id="PIRSF003097">
    <property type="entry name" value="FtsX"/>
    <property type="match status" value="1"/>
</dbReference>
<comment type="similarity">
    <text evidence="2 10">Belongs to the ABC-4 integral membrane protein family. FtsX subfamily.</text>
</comment>
<dbReference type="EMBL" id="CP002630">
    <property type="protein sequence ID" value="AEB12287.1"/>
    <property type="molecule type" value="Genomic_DNA"/>
</dbReference>
<dbReference type="GO" id="GO:0051301">
    <property type="term" value="P:cell division"/>
    <property type="evidence" value="ECO:0007669"/>
    <property type="project" value="UniProtKB-KW"/>
</dbReference>
<organism evidence="14 15">
    <name type="scientific">Marinithermus hydrothermalis (strain DSM 14884 / JCM 11576 / T1)</name>
    <dbReference type="NCBI Taxonomy" id="869210"/>
    <lineage>
        <taxon>Bacteria</taxon>
        <taxon>Thermotogati</taxon>
        <taxon>Deinococcota</taxon>
        <taxon>Deinococci</taxon>
        <taxon>Thermales</taxon>
        <taxon>Thermaceae</taxon>
        <taxon>Marinithermus</taxon>
    </lineage>
</organism>
<evidence type="ECO:0000256" key="11">
    <source>
        <dbReference type="SAM" id="Phobius"/>
    </source>
</evidence>
<protein>
    <recommendedName>
        <fullName evidence="3 10">Cell division protein FtsX</fullName>
    </recommendedName>
</protein>
<dbReference type="GO" id="GO:0005886">
    <property type="term" value="C:plasma membrane"/>
    <property type="evidence" value="ECO:0007669"/>
    <property type="project" value="UniProtKB-SubCell"/>
</dbReference>
<keyword evidence="5 10" id="KW-0132">Cell division</keyword>
<evidence type="ECO:0000256" key="5">
    <source>
        <dbReference type="ARBA" id="ARBA00022618"/>
    </source>
</evidence>
<feature type="domain" description="FtsX extracellular" evidence="13">
    <location>
        <begin position="53"/>
        <end position="141"/>
    </location>
</feature>
<evidence type="ECO:0000256" key="3">
    <source>
        <dbReference type="ARBA" id="ARBA00021907"/>
    </source>
</evidence>
<dbReference type="PANTHER" id="PTHR47755:SF1">
    <property type="entry name" value="CELL DIVISION PROTEIN FTSX"/>
    <property type="match status" value="1"/>
</dbReference>
<dbReference type="HOGENOM" id="CLU_073546_2_1_0"/>
<dbReference type="eggNOG" id="COG2177">
    <property type="taxonomic scope" value="Bacteria"/>
</dbReference>
<evidence type="ECO:0000256" key="4">
    <source>
        <dbReference type="ARBA" id="ARBA00022475"/>
    </source>
</evidence>
<sequence>MYALAQALRAFKRHPTSALATFTTATVSFALLFLVGLVLWNLDRVIATIQSEVEVVAFLQDGTAPEALLAEVRRWPEVREARFVSKEEALATLQLDYPYLAQASSLIENPLPHTLHLQLTDPAQVRQVAERLARMPGVADVEYGGEITERLIRLLHGLRVGANVLMLLLVLDTFFSVMGTIRLSIENRREELRIMLLVGATRQFVQAPFLLEGLLLTLSAALIALALGNLAYRAVSEAVQELLPFVPVLSREDLLAASASLLLLSTFIGYFGAWLSSRSHMQDSEI</sequence>
<dbReference type="Pfam" id="PF18075">
    <property type="entry name" value="FtsX_ECD"/>
    <property type="match status" value="1"/>
</dbReference>
<keyword evidence="6 11" id="KW-0812">Transmembrane</keyword>
<keyword evidence="15" id="KW-1185">Reference proteome</keyword>
<evidence type="ECO:0000256" key="2">
    <source>
        <dbReference type="ARBA" id="ARBA00007379"/>
    </source>
</evidence>
<keyword evidence="9 10" id="KW-0131">Cell cycle</keyword>
<feature type="transmembrane region" description="Helical" evidence="11">
    <location>
        <begin position="254"/>
        <end position="275"/>
    </location>
</feature>
<gene>
    <name evidence="14" type="ordered locus">Marky_1552</name>
</gene>
<evidence type="ECO:0000256" key="1">
    <source>
        <dbReference type="ARBA" id="ARBA00004651"/>
    </source>
</evidence>
<dbReference type="PANTHER" id="PTHR47755">
    <property type="entry name" value="CELL DIVISION PROTEIN FTSX"/>
    <property type="match status" value="1"/>
</dbReference>
<dbReference type="KEGG" id="mhd:Marky_1552"/>
<evidence type="ECO:0000313" key="15">
    <source>
        <dbReference type="Proteomes" id="UP000007030"/>
    </source>
</evidence>
<keyword evidence="8 10" id="KW-0472">Membrane</keyword>
<proteinExistence type="inferred from homology"/>
<evidence type="ECO:0000313" key="14">
    <source>
        <dbReference type="EMBL" id="AEB12287.1"/>
    </source>
</evidence>
<dbReference type="InterPro" id="IPR004513">
    <property type="entry name" value="FtsX"/>
</dbReference>